<evidence type="ECO:0000313" key="3">
    <source>
        <dbReference type="EMBL" id="KAG6716393.1"/>
    </source>
</evidence>
<dbReference type="EMBL" id="CM031828">
    <property type="protein sequence ID" value="KAG6716394.1"/>
    <property type="molecule type" value="Genomic_DNA"/>
</dbReference>
<feature type="region of interest" description="Disordered" evidence="1">
    <location>
        <begin position="61"/>
        <end position="95"/>
    </location>
</feature>
<evidence type="ECO:0008006" key="5">
    <source>
        <dbReference type="Google" id="ProtNLM"/>
    </source>
</evidence>
<gene>
    <name evidence="3" type="ORF">I3842_04G046900</name>
</gene>
<reference evidence="3" key="1">
    <citation type="submission" date="2021-01" db="EMBL/GenBank/DDBJ databases">
        <authorList>
            <person name="Lovell J.T."/>
            <person name="Bentley N."/>
            <person name="Bhattarai G."/>
            <person name="Jenkins J.W."/>
            <person name="Sreedasyam A."/>
            <person name="Alarcon Y."/>
            <person name="Bock C."/>
            <person name="Boston L."/>
            <person name="Carlson J."/>
            <person name="Cervantes K."/>
            <person name="Clermont K."/>
            <person name="Krom N."/>
            <person name="Kubenka K."/>
            <person name="Mamidi S."/>
            <person name="Mattison C."/>
            <person name="Monteros M."/>
            <person name="Pisani C."/>
            <person name="Plott C."/>
            <person name="Rajasekar S."/>
            <person name="Rhein H.S."/>
            <person name="Rohla C."/>
            <person name="Song M."/>
            <person name="Hilaire R.S."/>
            <person name="Shu S."/>
            <person name="Wells L."/>
            <person name="Wang X."/>
            <person name="Webber J."/>
            <person name="Heerema R.J."/>
            <person name="Klein P."/>
            <person name="Conner P."/>
            <person name="Grauke L."/>
            <person name="Grimwood J."/>
            <person name="Schmutz J."/>
            <person name="Randall J.J."/>
        </authorList>
    </citation>
    <scope>NUCLEOTIDE SEQUENCE</scope>
    <source>
        <tissue evidence="3">Leaf</tissue>
    </source>
</reference>
<protein>
    <recommendedName>
        <fullName evidence="5">Secreted protein</fullName>
    </recommendedName>
</protein>
<feature type="chain" id="PRO_5036659725" description="Secreted protein" evidence="2">
    <location>
        <begin position="26"/>
        <end position="95"/>
    </location>
</feature>
<evidence type="ECO:0000256" key="2">
    <source>
        <dbReference type="SAM" id="SignalP"/>
    </source>
</evidence>
<sequence>MGPQGGVRGWWVVFFFFSVLTLSSSFSFQFSRPSLTSTQKSVTHGVARPTPLCPRLTSFSVSDSRWPKPSYSSSHRHRSATSQPTGHRSLPLLFF</sequence>
<comment type="caution">
    <text evidence="3">The sequence shown here is derived from an EMBL/GenBank/DDBJ whole genome shotgun (WGS) entry which is preliminary data.</text>
</comment>
<accession>A0A922JQ98</accession>
<name>A0A922JQ98_CARIL</name>
<keyword evidence="2" id="KW-0732">Signal</keyword>
<dbReference type="Proteomes" id="UP000811246">
    <property type="component" value="Chromosome 4"/>
</dbReference>
<evidence type="ECO:0000313" key="4">
    <source>
        <dbReference type="Proteomes" id="UP000811246"/>
    </source>
</evidence>
<dbReference type="EMBL" id="CM031828">
    <property type="protein sequence ID" value="KAG6716393.1"/>
    <property type="molecule type" value="Genomic_DNA"/>
</dbReference>
<feature type="signal peptide" evidence="2">
    <location>
        <begin position="1"/>
        <end position="25"/>
    </location>
</feature>
<proteinExistence type="predicted"/>
<dbReference type="AlphaFoldDB" id="A0A922JQ98"/>
<evidence type="ECO:0000256" key="1">
    <source>
        <dbReference type="SAM" id="MobiDB-lite"/>
    </source>
</evidence>
<organism evidence="3 4">
    <name type="scientific">Carya illinoinensis</name>
    <name type="common">Pecan</name>
    <dbReference type="NCBI Taxonomy" id="32201"/>
    <lineage>
        <taxon>Eukaryota</taxon>
        <taxon>Viridiplantae</taxon>
        <taxon>Streptophyta</taxon>
        <taxon>Embryophyta</taxon>
        <taxon>Tracheophyta</taxon>
        <taxon>Spermatophyta</taxon>
        <taxon>Magnoliopsida</taxon>
        <taxon>eudicotyledons</taxon>
        <taxon>Gunneridae</taxon>
        <taxon>Pentapetalae</taxon>
        <taxon>rosids</taxon>
        <taxon>fabids</taxon>
        <taxon>Fagales</taxon>
        <taxon>Juglandaceae</taxon>
        <taxon>Carya</taxon>
    </lineage>
</organism>